<feature type="transmembrane region" description="Helical" evidence="6">
    <location>
        <begin position="248"/>
        <end position="266"/>
    </location>
</feature>
<dbReference type="SMART" id="SM00679">
    <property type="entry name" value="CTNS"/>
    <property type="match status" value="2"/>
</dbReference>
<evidence type="ECO:0000313" key="8">
    <source>
        <dbReference type="Proteomes" id="UP001519460"/>
    </source>
</evidence>
<dbReference type="Proteomes" id="UP001519460">
    <property type="component" value="Unassembled WGS sequence"/>
</dbReference>
<dbReference type="GO" id="GO:0015174">
    <property type="term" value="F:basic amino acid transmembrane transporter activity"/>
    <property type="evidence" value="ECO:0007669"/>
    <property type="project" value="UniProtKB-ARBA"/>
</dbReference>
<comment type="caution">
    <text evidence="7">The sequence shown here is derived from an EMBL/GenBank/DDBJ whole genome shotgun (WGS) entry which is preliminary data.</text>
</comment>
<gene>
    <name evidence="7" type="ORF">BaRGS_00032646</name>
</gene>
<evidence type="ECO:0000256" key="1">
    <source>
        <dbReference type="ARBA" id="ARBA00004141"/>
    </source>
</evidence>
<evidence type="ECO:0000256" key="2">
    <source>
        <dbReference type="ARBA" id="ARBA00022692"/>
    </source>
</evidence>
<accession>A0ABD0JM79</accession>
<dbReference type="InterPro" id="IPR006603">
    <property type="entry name" value="PQ-loop_rpt"/>
</dbReference>
<dbReference type="InterPro" id="IPR051415">
    <property type="entry name" value="LAAT-1"/>
</dbReference>
<dbReference type="EMBL" id="JACVVK020000385">
    <property type="protein sequence ID" value="KAK7476092.1"/>
    <property type="molecule type" value="Genomic_DNA"/>
</dbReference>
<comment type="similarity">
    <text evidence="5">Belongs to the laat-1 family.</text>
</comment>
<keyword evidence="2 6" id="KW-0812">Transmembrane</keyword>
<dbReference type="PANTHER" id="PTHR16201">
    <property type="entry name" value="SEVEN TRANSMEMBRANE PROTEIN 1-RELATED"/>
    <property type="match status" value="1"/>
</dbReference>
<dbReference type="Gene3D" id="1.20.1280.290">
    <property type="match status" value="2"/>
</dbReference>
<feature type="transmembrane region" description="Helical" evidence="6">
    <location>
        <begin position="158"/>
        <end position="176"/>
    </location>
</feature>
<feature type="transmembrane region" description="Helical" evidence="6">
    <location>
        <begin position="89"/>
        <end position="109"/>
    </location>
</feature>
<feature type="transmembrane region" description="Helical" evidence="6">
    <location>
        <begin position="278"/>
        <end position="297"/>
    </location>
</feature>
<feature type="transmembrane region" description="Helical" evidence="6">
    <location>
        <begin position="212"/>
        <end position="228"/>
    </location>
</feature>
<evidence type="ECO:0000256" key="3">
    <source>
        <dbReference type="ARBA" id="ARBA00022989"/>
    </source>
</evidence>
<keyword evidence="8" id="KW-1185">Reference proteome</keyword>
<dbReference type="PANTHER" id="PTHR16201:SF34">
    <property type="entry name" value="LYSOSOMAL AMINO ACID TRANSPORTER 1"/>
    <property type="match status" value="1"/>
</dbReference>
<proteinExistence type="inferred from homology"/>
<evidence type="ECO:0000256" key="6">
    <source>
        <dbReference type="SAM" id="Phobius"/>
    </source>
</evidence>
<feature type="transmembrane region" description="Helical" evidence="6">
    <location>
        <begin position="115"/>
        <end position="137"/>
    </location>
</feature>
<dbReference type="FunFam" id="1.20.1280.290:FF:000009">
    <property type="entry name" value="PQ loop repeat family protein"/>
    <property type="match status" value="1"/>
</dbReference>
<feature type="transmembrane region" description="Helical" evidence="6">
    <location>
        <begin position="49"/>
        <end position="68"/>
    </location>
</feature>
<dbReference type="AlphaFoldDB" id="A0ABD0JM79"/>
<evidence type="ECO:0000256" key="5">
    <source>
        <dbReference type="ARBA" id="ARBA00038039"/>
    </source>
</evidence>
<evidence type="ECO:0000313" key="7">
    <source>
        <dbReference type="EMBL" id="KAK7476092.1"/>
    </source>
</evidence>
<keyword evidence="4 6" id="KW-0472">Membrane</keyword>
<organism evidence="7 8">
    <name type="scientific">Batillaria attramentaria</name>
    <dbReference type="NCBI Taxonomy" id="370345"/>
    <lineage>
        <taxon>Eukaryota</taxon>
        <taxon>Metazoa</taxon>
        <taxon>Spiralia</taxon>
        <taxon>Lophotrochozoa</taxon>
        <taxon>Mollusca</taxon>
        <taxon>Gastropoda</taxon>
        <taxon>Caenogastropoda</taxon>
        <taxon>Sorbeoconcha</taxon>
        <taxon>Cerithioidea</taxon>
        <taxon>Batillariidae</taxon>
        <taxon>Batillaria</taxon>
    </lineage>
</organism>
<dbReference type="GO" id="GO:0098852">
    <property type="term" value="C:lytic vacuole membrane"/>
    <property type="evidence" value="ECO:0007669"/>
    <property type="project" value="UniProtKB-ARBA"/>
</dbReference>
<evidence type="ECO:0000256" key="4">
    <source>
        <dbReference type="ARBA" id="ARBA00023136"/>
    </source>
</evidence>
<reference evidence="7 8" key="1">
    <citation type="journal article" date="2023" name="Sci. Data">
        <title>Genome assembly of the Korean intertidal mud-creeper Batillaria attramentaria.</title>
        <authorList>
            <person name="Patra A.K."/>
            <person name="Ho P.T."/>
            <person name="Jun S."/>
            <person name="Lee S.J."/>
            <person name="Kim Y."/>
            <person name="Won Y.J."/>
        </authorList>
    </citation>
    <scope>NUCLEOTIDE SEQUENCE [LARGE SCALE GENOMIC DNA]</scope>
    <source>
        <strain evidence="7">Wonlab-2016</strain>
    </source>
</reference>
<name>A0ABD0JM79_9CAEN</name>
<comment type="subcellular location">
    <subcellularLocation>
        <location evidence="1">Membrane</location>
        <topology evidence="1">Multi-pass membrane protein</topology>
    </subcellularLocation>
</comment>
<dbReference type="Pfam" id="PF04193">
    <property type="entry name" value="PQ-loop"/>
    <property type="match status" value="2"/>
</dbReference>
<sequence length="375" mass="41856">MPAPFGVIYHSPGVPEDTDQSNSTDQNCTDGLPFYMVLFGDCVRPHKDIRIMASDISGVISMALWMVVGVPQLIKTCCNINGAGGMSKFLLLFWILGDTTNLIGAILTHQLKAQVYIAVWYVCQDILMSAQYLYYRFKKRRERIAAQRADAAVRARDEVAPVVLCLSGFLTLWAWTSPVGGPSQTFQRRPAGRTLLWAAEQDSSIFHGVDDIIGYIVGILSAILYVFSRATQIRKNYKRKSTEGVSSLMFVMTVLGNATYGASILIRSVEEIYILRHLPWLVGSLGIIFLDVTHVTAVTGTPSWERRTVRLLSHKSVITISFIMNSFSLTINQLLVQSIVYGTRRLEFDVLVNEPLIKEEEDGSEEITNYAAINN</sequence>
<keyword evidence="3 6" id="KW-1133">Transmembrane helix</keyword>
<protein>
    <submittedName>
        <fullName evidence="7">Uncharacterized protein</fullName>
    </submittedName>
</protein>